<accession>A0A419DA96</accession>
<dbReference type="Proteomes" id="UP000285655">
    <property type="component" value="Unassembled WGS sequence"/>
</dbReference>
<gene>
    <name evidence="1" type="ORF">C4544_06835</name>
</gene>
<reference evidence="1 2" key="1">
    <citation type="journal article" date="2017" name="ISME J.">
        <title>Energy and carbon metabolisms in a deep terrestrial subsurface fluid microbial community.</title>
        <authorList>
            <person name="Momper L."/>
            <person name="Jungbluth S.P."/>
            <person name="Lee M.D."/>
            <person name="Amend J.P."/>
        </authorList>
    </citation>
    <scope>NUCLEOTIDE SEQUENCE [LARGE SCALE GENOMIC DNA]</scope>
    <source>
        <strain evidence="1">SURF_29</strain>
    </source>
</reference>
<evidence type="ECO:0000313" key="2">
    <source>
        <dbReference type="Proteomes" id="UP000285655"/>
    </source>
</evidence>
<name>A0A419DA96_9BACT</name>
<proteinExistence type="predicted"/>
<dbReference type="AlphaFoldDB" id="A0A419DA96"/>
<dbReference type="EMBL" id="QZJW01000055">
    <property type="protein sequence ID" value="RJO60051.1"/>
    <property type="molecule type" value="Genomic_DNA"/>
</dbReference>
<evidence type="ECO:0000313" key="1">
    <source>
        <dbReference type="EMBL" id="RJO60051.1"/>
    </source>
</evidence>
<sequence length="237" mass="27114">MSLSFLCAVFYKFFFSERSERTMGRIGRKFFPFSNDVISRNCSDPKNPMSEECEECIFLGRRQNLLSKRGVEPFLLWPNGEQNVLYFLSKGGNDEVCFGVPGNVCLFEVQSIEGAIVKPIISPGFTAAARSLSLHKGKRVDKQLLYSSERGQMLPILRRCCFCWYYGERVYYGDGDISLWQWYTEIFSSTTDIKIPSFSVKESVCMAGLRKPEDVKSLLVIDDPEGVCCWQQRTCEP</sequence>
<protein>
    <submittedName>
        <fullName evidence="1">Uncharacterized protein</fullName>
    </submittedName>
</protein>
<organism evidence="1 2">
    <name type="scientific">candidate division WS5 bacterium</name>
    <dbReference type="NCBI Taxonomy" id="2093353"/>
    <lineage>
        <taxon>Bacteria</taxon>
        <taxon>candidate division WS5</taxon>
    </lineage>
</organism>
<comment type="caution">
    <text evidence="1">The sequence shown here is derived from an EMBL/GenBank/DDBJ whole genome shotgun (WGS) entry which is preliminary data.</text>
</comment>